<dbReference type="EMBL" id="JAECSB010000069">
    <property type="protein sequence ID" value="MBH5144808.1"/>
    <property type="molecule type" value="Genomic_DNA"/>
</dbReference>
<accession>A0A8I0ZY95</accession>
<dbReference type="AlphaFoldDB" id="A0A8I0ZY95"/>
<name>A0A8I0ZY95_RHOER</name>
<gene>
    <name evidence="2" type="ORF">I3517_19595</name>
</gene>
<keyword evidence="3" id="KW-1185">Reference proteome</keyword>
<dbReference type="PROSITE" id="PS51257">
    <property type="entry name" value="PROKAR_LIPOPROTEIN"/>
    <property type="match status" value="1"/>
</dbReference>
<evidence type="ECO:0000313" key="2">
    <source>
        <dbReference type="EMBL" id="MBH5144808.1"/>
    </source>
</evidence>
<feature type="chain" id="PRO_5038843684" description="Lipoprotein" evidence="1">
    <location>
        <begin position="22"/>
        <end position="180"/>
    </location>
</feature>
<proteinExistence type="predicted"/>
<organism evidence="2 3">
    <name type="scientific">Rhodococcus erythropolis</name>
    <name type="common">Arthrobacter picolinophilus</name>
    <dbReference type="NCBI Taxonomy" id="1833"/>
    <lineage>
        <taxon>Bacteria</taxon>
        <taxon>Bacillati</taxon>
        <taxon>Actinomycetota</taxon>
        <taxon>Actinomycetes</taxon>
        <taxon>Mycobacteriales</taxon>
        <taxon>Nocardiaceae</taxon>
        <taxon>Rhodococcus</taxon>
        <taxon>Rhodococcus erythropolis group</taxon>
    </lineage>
</organism>
<protein>
    <recommendedName>
        <fullName evidence="4">Lipoprotein</fullName>
    </recommendedName>
</protein>
<feature type="signal peptide" evidence="1">
    <location>
        <begin position="1"/>
        <end position="21"/>
    </location>
</feature>
<comment type="caution">
    <text evidence="2">The sequence shown here is derived from an EMBL/GenBank/DDBJ whole genome shotgun (WGS) entry which is preliminary data.</text>
</comment>
<evidence type="ECO:0000256" key="1">
    <source>
        <dbReference type="SAM" id="SignalP"/>
    </source>
</evidence>
<keyword evidence="1" id="KW-0732">Signal</keyword>
<evidence type="ECO:0000313" key="3">
    <source>
        <dbReference type="Proteomes" id="UP000627573"/>
    </source>
</evidence>
<reference evidence="2 3" key="1">
    <citation type="submission" date="2020-12" db="EMBL/GenBank/DDBJ databases">
        <title>Draft genome sequence of furan degrading bacterial strain FUR100.</title>
        <authorList>
            <person name="Woiski C."/>
        </authorList>
    </citation>
    <scope>NUCLEOTIDE SEQUENCE [LARGE SCALE GENOMIC DNA]</scope>
    <source>
        <strain evidence="2 3">FUR100</strain>
    </source>
</reference>
<dbReference type="Proteomes" id="UP000627573">
    <property type="component" value="Unassembled WGS sequence"/>
</dbReference>
<evidence type="ECO:0008006" key="4">
    <source>
        <dbReference type="Google" id="ProtNLM"/>
    </source>
</evidence>
<dbReference type="RefSeq" id="WP_197941447.1">
    <property type="nucleotide sequence ID" value="NZ_JAECSB010000069.1"/>
</dbReference>
<sequence>MKRTLLAVLAVACLAAGCSSTKVGNAAEASAPPGPTQAEFNVPVTIVAPKDRALGTVTFLEIEPDPKCSKRYGKPDNPKGTYIAVKMQVETTPNHNEFEFMRTTSRDFSEITPDGITKGADNNEFNCLANRDGFGKSFQPSSKYEGWVLLDVSDRNSKLSYLPQYAPAGTKSVLLPPIES</sequence>